<gene>
    <name evidence="2" type="ORF">SAMEA4475696_00815</name>
</gene>
<sequence length="176" mass="19311">MEEEIGIAQRQAKVAELIRNTRVAMMTMVDKSGGLVSIPMATQEAEVNGTFWFITEKNSAKVRHLSTNPRVNLAFAGSGSWVSVSGTARILNDPEKLKELWGTFTDAWLKGGPENPDNVLLRVDAETAEYWDSSGSGMIVQLANLVKSAVTGERMEGENEVVRFSAKEETHHNSNS</sequence>
<evidence type="ECO:0000313" key="3">
    <source>
        <dbReference type="Proteomes" id="UP000242637"/>
    </source>
</evidence>
<dbReference type="EMBL" id="LT906453">
    <property type="protein sequence ID" value="SNV19793.1"/>
    <property type="molecule type" value="Genomic_DNA"/>
</dbReference>
<dbReference type="Proteomes" id="UP000242637">
    <property type="component" value="Chromosome 1"/>
</dbReference>
<dbReference type="InterPro" id="IPR012349">
    <property type="entry name" value="Split_barrel_FMN-bd"/>
</dbReference>
<name>A0A239VDS8_9MICO</name>
<dbReference type="PANTHER" id="PTHR34818">
    <property type="entry name" value="PROTEIN BLI-3"/>
    <property type="match status" value="1"/>
</dbReference>
<organism evidence="2 3">
    <name type="scientific">Dermatophilus congolensis</name>
    <dbReference type="NCBI Taxonomy" id="1863"/>
    <lineage>
        <taxon>Bacteria</taxon>
        <taxon>Bacillati</taxon>
        <taxon>Actinomycetota</taxon>
        <taxon>Actinomycetes</taxon>
        <taxon>Micrococcales</taxon>
        <taxon>Dermatophilaceae</taxon>
        <taxon>Dermatophilus</taxon>
    </lineage>
</organism>
<protein>
    <submittedName>
        <fullName evidence="2">Uncharacterized stress protein (General stress protein 26)</fullName>
    </submittedName>
</protein>
<dbReference type="SUPFAM" id="SSF50475">
    <property type="entry name" value="FMN-binding split barrel"/>
    <property type="match status" value="1"/>
</dbReference>
<dbReference type="InterPro" id="IPR052917">
    <property type="entry name" value="Stress-Dev_Protein"/>
</dbReference>
<evidence type="ECO:0000259" key="1">
    <source>
        <dbReference type="Pfam" id="PF16242"/>
    </source>
</evidence>
<dbReference type="RefSeq" id="WP_231935442.1">
    <property type="nucleotide sequence ID" value="NZ_LT906453.1"/>
</dbReference>
<dbReference type="KEGG" id="dco:SAMEA4475696_0815"/>
<feature type="domain" description="General stress protein FMN-binding split barrel" evidence="1">
    <location>
        <begin position="11"/>
        <end position="155"/>
    </location>
</feature>
<evidence type="ECO:0000313" key="2">
    <source>
        <dbReference type="EMBL" id="SNV19793.1"/>
    </source>
</evidence>
<dbReference type="Pfam" id="PF16242">
    <property type="entry name" value="Pyrid_ox_like"/>
    <property type="match status" value="1"/>
</dbReference>
<dbReference type="AlphaFoldDB" id="A0A239VDS8"/>
<proteinExistence type="predicted"/>
<reference evidence="2 3" key="1">
    <citation type="submission" date="2017-06" db="EMBL/GenBank/DDBJ databases">
        <authorList>
            <consortium name="Pathogen Informatics"/>
        </authorList>
    </citation>
    <scope>NUCLEOTIDE SEQUENCE [LARGE SCALE GENOMIC DNA]</scope>
    <source>
        <strain evidence="2 3">NCTC13039</strain>
    </source>
</reference>
<dbReference type="Gene3D" id="2.30.110.10">
    <property type="entry name" value="Electron Transport, Fmn-binding Protein, Chain A"/>
    <property type="match status" value="1"/>
</dbReference>
<dbReference type="STRING" id="1121387.GCA_000429885_02334"/>
<keyword evidence="3" id="KW-1185">Reference proteome</keyword>
<dbReference type="InterPro" id="IPR038725">
    <property type="entry name" value="YdaG_split_barrel_FMN-bd"/>
</dbReference>
<dbReference type="GeneID" id="63459070"/>
<accession>A0A239VDS8</accession>
<dbReference type="PANTHER" id="PTHR34818:SF1">
    <property type="entry name" value="PROTEIN BLI-3"/>
    <property type="match status" value="1"/>
</dbReference>